<dbReference type="GeneID" id="31356883"/>
<gene>
    <name evidence="9" type="ORF">PPL_01354</name>
</gene>
<dbReference type="GO" id="GO:0005576">
    <property type="term" value="C:extracellular region"/>
    <property type="evidence" value="ECO:0007669"/>
    <property type="project" value="UniProtKB-SubCell"/>
</dbReference>
<dbReference type="EMBL" id="ADBJ01000006">
    <property type="protein sequence ID" value="EFA85571.1"/>
    <property type="molecule type" value="Genomic_DNA"/>
</dbReference>
<dbReference type="InterPro" id="IPR013783">
    <property type="entry name" value="Ig-like_fold"/>
</dbReference>
<dbReference type="PANTHER" id="PTHR10858">
    <property type="entry name" value="DEOXYRIBONUCLEASE II"/>
    <property type="match status" value="1"/>
</dbReference>
<dbReference type="Pfam" id="PF03265">
    <property type="entry name" value="DNase_II"/>
    <property type="match status" value="2"/>
</dbReference>
<keyword evidence="10" id="KW-1185">Reference proteome</keyword>
<evidence type="ECO:0000256" key="1">
    <source>
        <dbReference type="ARBA" id="ARBA00004613"/>
    </source>
</evidence>
<feature type="chain" id="PRO_5003041159" description="IPT/TIG domain-containing protein" evidence="7">
    <location>
        <begin position="18"/>
        <end position="2975"/>
    </location>
</feature>
<comment type="caution">
    <text evidence="9">The sequence shown here is derived from an EMBL/GenBank/DDBJ whole genome shotgun (WGS) entry which is preliminary data.</text>
</comment>
<evidence type="ECO:0000256" key="6">
    <source>
        <dbReference type="SAM" id="Phobius"/>
    </source>
</evidence>
<evidence type="ECO:0000256" key="5">
    <source>
        <dbReference type="ARBA" id="ARBA00022801"/>
    </source>
</evidence>
<dbReference type="Pfam" id="PF01833">
    <property type="entry name" value="TIG"/>
    <property type="match status" value="6"/>
</dbReference>
<feature type="domain" description="IPT/TIG" evidence="8">
    <location>
        <begin position="1913"/>
        <end position="1994"/>
    </location>
</feature>
<keyword evidence="6" id="KW-0812">Transmembrane</keyword>
<keyword evidence="3" id="KW-0964">Secreted</keyword>
<dbReference type="InterPro" id="IPR033764">
    <property type="entry name" value="Sdr_B"/>
</dbReference>
<feature type="domain" description="IPT/TIG" evidence="8">
    <location>
        <begin position="298"/>
        <end position="388"/>
    </location>
</feature>
<dbReference type="SUPFAM" id="SSF117074">
    <property type="entry name" value="Hypothetical protein PA1324"/>
    <property type="match status" value="1"/>
</dbReference>
<dbReference type="InterPro" id="IPR004947">
    <property type="entry name" value="DNase_II"/>
</dbReference>
<sequence>MGISYCIFLCLFTLTYSSDTPPPTPEITGIVSTGGITSNLVISGTNFGTSPSVTIAINDGVQTPFVSEIQTDGSLLVNGPILDSETTPSANGIWKASVRVLNSNAFDLNLFKPIISDILPNNKGICAGGTIIQINGFNLLNPSNSNPGQVLVGGYDCPIKNDFANTAISLQCVTPSTIIDCENKLPNDVGVQVKVDGESSDSFEFIYQDPEITFTPTSFIIGKNVAIDVTVKNLFLNNIPDPILMIGTEICTDVTISASKTSIQCNTLPSFTTALNVNIKVTYGTNIFSSTSLFGILIPKLLSFDVNSGIAGQTTPIEVTVENFDVSFMNDVQILFDTTPATITKTSFSSNKFKMILPGSFNGEPTSISMKIGTLNAHVATGLTFTFYQHKITSLNIYEGLSVGGYYIEILGESLSQVSSVTINGNDCPIKADKDKVLTCKVPAVDEALLNQANDFRYESSISAIINGANSENTLKKKFTYYQPVIKSIYPNPAMDKIKIYLIEGYNLGDISSITIGGVSCQIVDINSGNVECAFVLPTTTDITNPLPVVLKEISTTSSFTSPPTNLHFVKPTITADRNGKISGNEIITFTCTDLYEIPNLILLGASKCKIIPSSLSITAPFNSFQCTSPATNVAGAVGVTLNTKNTQYIFANAFTYYKKLELTNSKVPTVTSTTGPLSTPQGGALTLTGTKFLETTSVTIGGTSCVFTVVSETSMIVTAPPKSPANNPHPLVITIQGGSTSNPVNINYNGRSITSISPTRGSRKIITPITVTTPTNQNTPNSIRLVLTTNPTTIVNIPTFTVDGATNIRFNAPATTVSGIYRVELIHTTGTTVDQVTFEYVGLTCKGARQAGSTFNPDVLWWLQIYLRQAQVPYHYLYYDNTMTDMIRSVGFDDITSPLNATIDQREEYYYMAWNDKEKGGNAHLKQMLFYDTTETGQVTEAIHIMHSFPGFPKEKKRGSRDPDWVVPPAVNTQHFFCYQVTDIETTSLMIARTHPKLTFFANDDNLNAVAFPNLQILINENTRNYGQTCVDGLMGTTPTLDNCRWRVPLVIPGINAPQFFSRVQLPTIPNPNFKANGVAALGRSIILNSEPLLRRNKIDIYFQYDGFDMWQYVAEFYDRNLFVQTWCSSEDRLFSVNSKIVNVETTEYPVHLSHNTGTGYVGHYNKMRGTDHSKLAYSMYPVYGTEAEETDANENLFCIGDLNRHKGQAKRGGTVLCFNHPKLSKQFNQFVKSYSSFGYQPVVIHGKSRVARKSKVKFIVNNRIVYQTQTIVNNIGTDIVPIPTFLPQEIGDEGGVDETIIFRTPTSKTITIQSTATISPVSAVPWTNQIYFEVRQELIGDLQPPYTPRIIRQTALSAGNQVFYNALRTRTTPIFQPGENIAPSVEPPAFGPLPPYVNGGPSLVQTAFTRGHNTIDSVVGLEVPIVDGTNANPIWSYRAQNSLSVHYMAYDDLVARICESNEITLANGCNDINYALFTKISVVVPNEQFPPTREVQFPHIDGDMNYQLLPDIREFEIIRFVNHFKTLYTLPTNIYSFILDTTLTRSYPTATAPFNIMLNRRNYCPDELSYLLILNSIYRVSGIESPISFLPTDPLNWANGIALALSKVVSNLYNDGTIESNPEFGACFNLVPAAFNLDTYTETTPTMNSYQWTAVATWKLMTEATNRVNHIDLFNFITTLVKSRGMTGLGDIFNRDTLIDRANKELLIDNHIIKRESMKRKNTLLSSSRISSISNDNIVQLIQSQFSIFEIASLDIIDFNLLLNSMNKWTTINGVNQFISTFFNRRTEMSNEIEFIYDYSLLSENNFEVCTISPTSEYLTVCAPDSIKSITNQLERMMIASTSYSVSDDFEFYYLSKPTGLRFIQEYPDFTGLVISKFNYQLCDIKLINLGQSATFDPNDASLSSICSDSGPIIKSISKTNGKAIGGDTITINGFRFTSDMIIKIGGIDCQTTNVISSTQIKCITPPNIGFNLAITSNIPINQQSQFTFSYDEPLVYEISPKIINSNGQQISIFGENFGPSSQQSNSLISIGSIPCVFGPNSFWSDSLIVCSVPSGSGIFKTISITINQFEIYNNVSKRTFNYLAPDIQSISQNHGDPFDWILVRGNGFNNKSQIYFNNSQSDIISFASDYIYTQVPHGVGKNIQISIESGNQKSNNFKFDYDQPILEFINPKILPTTGGIIRLNGYGFGNSYFGNITFGMKNISCVFLSDIIECPIPAGIGKDIPFNFNIEGQPLISLIPSNFSYSRPIIEKTEFNSGSVTIFGQNFIPSGIELNPLKSYVTLFKDNVISTQCSSIIFTNNQQIICNFDQSFIVRSIFVTIGGQTSSIYHPTLLISLYLYIDQQISGIKTNVPVTSESVSVAISSDSKLIQNIKVDSKGYISFNATLGTFNLIYSTTSPTLIPIINDITIQVTSTQPTNYNHAFYQWNSGTTLSPVKFYSSTPGSYLSLPVGIFNNIASIFNSIGSFISTSSLNVILYKSDGTIVSSNQLSNGVTIDKIEVSSPSFFTPLQNINCVEQSITFTNNYMNQTPQLILSNYGTLTCTADNPQISSMTCSIPAATGTISLQWNGYTSANTFNLQPKEIVFGYVYNDLNSNNIFDQNEPVISNAQITLSKTTEVSITSTNSQGYYSIPNITPGQQYLMSLDPITGYIAPMDKITFLENSCPSPTQVNFAVKPLSSNGCVGYISSASSNKLTIQAGLNSLTSYGWCKSPSICTNQFTSVTLPPRCVYTYDSTNNEITVSLGGQSNINLYNDPSITGVQKNSVITSSVSLVFKQSNGVVISTLTPDSKGNVSISLQYDSYIVSVISTNTQLFPILDNIPFQLNSVNPFFNSSIGFITWKYNTNYPLVKFYQTTNFSGIVLSLPLGIYNSTTLNALNWNMKTLSYKSTTDINVFIFNGGISPITENPLIGNVPLTTPSGSQFQIIDNAMFRKPIFSDFKSSGNPVTFTNYYITLPVIRIGGTVFFFIKIL</sequence>
<feature type="domain" description="IPT/TIG" evidence="8">
    <location>
        <begin position="1995"/>
        <end position="2086"/>
    </location>
</feature>
<evidence type="ECO:0000256" key="2">
    <source>
        <dbReference type="ARBA" id="ARBA00007527"/>
    </source>
</evidence>
<feature type="transmembrane region" description="Helical" evidence="6">
    <location>
        <begin position="2955"/>
        <end position="2972"/>
    </location>
</feature>
<dbReference type="Gene3D" id="2.60.40.10">
    <property type="entry name" value="Immunoglobulins"/>
    <property type="match status" value="7"/>
</dbReference>
<dbReference type="InParanoid" id="D3AZ14"/>
<dbReference type="GO" id="GO:0004531">
    <property type="term" value="F:deoxyribonuclease II activity"/>
    <property type="evidence" value="ECO:0007669"/>
    <property type="project" value="InterPro"/>
</dbReference>
<dbReference type="CDD" id="cd00102">
    <property type="entry name" value="IPT"/>
    <property type="match status" value="1"/>
</dbReference>
<protein>
    <recommendedName>
        <fullName evidence="8">IPT/TIG domain-containing protein</fullName>
    </recommendedName>
</protein>
<dbReference type="InterPro" id="IPR014756">
    <property type="entry name" value="Ig_E-set"/>
</dbReference>
<dbReference type="InterPro" id="IPR002909">
    <property type="entry name" value="IPT_dom"/>
</dbReference>
<evidence type="ECO:0000259" key="8">
    <source>
        <dbReference type="SMART" id="SM00429"/>
    </source>
</evidence>
<dbReference type="CDD" id="cd00603">
    <property type="entry name" value="IPT_PCSR"/>
    <property type="match status" value="2"/>
</dbReference>
<feature type="signal peptide" evidence="7">
    <location>
        <begin position="1"/>
        <end position="17"/>
    </location>
</feature>
<evidence type="ECO:0000256" key="7">
    <source>
        <dbReference type="SAM" id="SignalP"/>
    </source>
</evidence>
<evidence type="ECO:0000313" key="10">
    <source>
        <dbReference type="Proteomes" id="UP000001396"/>
    </source>
</evidence>
<evidence type="ECO:0000313" key="9">
    <source>
        <dbReference type="EMBL" id="EFA85571.1"/>
    </source>
</evidence>
<dbReference type="PANTHER" id="PTHR10858:SF23">
    <property type="entry name" value="DEOXYRIBONUCLEASE II"/>
    <property type="match status" value="1"/>
</dbReference>
<dbReference type="RefSeq" id="XP_020437678.1">
    <property type="nucleotide sequence ID" value="XM_020572363.1"/>
</dbReference>
<keyword evidence="6" id="KW-1133">Transmembrane helix</keyword>
<reference evidence="9 10" key="1">
    <citation type="journal article" date="2011" name="Genome Res.">
        <title>Phylogeny-wide analysis of social amoeba genomes highlights ancient origins for complex intercellular communication.</title>
        <authorList>
            <person name="Heidel A.J."/>
            <person name="Lawal H.M."/>
            <person name="Felder M."/>
            <person name="Schilde C."/>
            <person name="Helps N.R."/>
            <person name="Tunggal B."/>
            <person name="Rivero F."/>
            <person name="John U."/>
            <person name="Schleicher M."/>
            <person name="Eichinger L."/>
            <person name="Platzer M."/>
            <person name="Noegel A.A."/>
            <person name="Schaap P."/>
            <person name="Gloeckner G."/>
        </authorList>
    </citation>
    <scope>NUCLEOTIDE SEQUENCE [LARGE SCALE GENOMIC DNA]</scope>
    <source>
        <strain evidence="10">ATCC 26659 / Pp 5 / PN500</strain>
    </source>
</reference>
<evidence type="ECO:0000256" key="4">
    <source>
        <dbReference type="ARBA" id="ARBA00022729"/>
    </source>
</evidence>
<feature type="domain" description="IPT/TIG" evidence="8">
    <location>
        <begin position="668"/>
        <end position="752"/>
    </location>
</feature>
<dbReference type="SMART" id="SM00429">
    <property type="entry name" value="IPT"/>
    <property type="match status" value="5"/>
</dbReference>
<comment type="similarity">
    <text evidence="2">Belongs to the DNase II family.</text>
</comment>
<keyword evidence="4 7" id="KW-0732">Signal</keyword>
<dbReference type="SUPFAM" id="SSF81296">
    <property type="entry name" value="E set domains"/>
    <property type="match status" value="5"/>
</dbReference>
<evidence type="ECO:0000256" key="3">
    <source>
        <dbReference type="ARBA" id="ARBA00022525"/>
    </source>
</evidence>
<organism evidence="9 10">
    <name type="scientific">Heterostelium pallidum (strain ATCC 26659 / Pp 5 / PN500)</name>
    <name type="common">Cellular slime mold</name>
    <name type="synonym">Polysphondylium pallidum</name>
    <dbReference type="NCBI Taxonomy" id="670386"/>
    <lineage>
        <taxon>Eukaryota</taxon>
        <taxon>Amoebozoa</taxon>
        <taxon>Evosea</taxon>
        <taxon>Eumycetozoa</taxon>
        <taxon>Dictyostelia</taxon>
        <taxon>Acytosteliales</taxon>
        <taxon>Acytosteliaceae</taxon>
        <taxon>Heterostelium</taxon>
    </lineage>
</organism>
<name>D3AZ14_HETP5</name>
<dbReference type="Proteomes" id="UP000001396">
    <property type="component" value="Unassembled WGS sequence"/>
</dbReference>
<comment type="subcellular location">
    <subcellularLocation>
        <location evidence="1">Secreted</location>
    </subcellularLocation>
</comment>
<dbReference type="Pfam" id="PF17210">
    <property type="entry name" value="SdrD_B"/>
    <property type="match status" value="1"/>
</dbReference>
<accession>D3AZ14</accession>
<keyword evidence="6" id="KW-0472">Membrane</keyword>
<proteinExistence type="inferred from homology"/>
<keyword evidence="5" id="KW-0378">Hydrolase</keyword>
<feature type="domain" description="IPT/TIG" evidence="8">
    <location>
        <begin position="112"/>
        <end position="208"/>
    </location>
</feature>